<keyword evidence="2" id="KW-1185">Reference proteome</keyword>
<sequence>MTIERLHTDARMSLVVKHQGTVYLSGEVANDFAGDVQQQTRETLQNIERLLDQAGTDKTRILSATLYLKDIDADFAGMNQVWDQWLPQGCAPARATVQAKLYDPAVLVEISIIAALPDA</sequence>
<protein>
    <submittedName>
        <fullName evidence="1">RidA family protein</fullName>
    </submittedName>
</protein>
<dbReference type="InterPro" id="IPR035959">
    <property type="entry name" value="RutC-like_sf"/>
</dbReference>
<reference evidence="1 2" key="1">
    <citation type="submission" date="2024-02" db="EMBL/GenBank/DDBJ databases">
        <title>Identification of pathogenicity and growth-promoting functions of Pseudomonas putida variants.</title>
        <authorList>
            <person name="Sun J."/>
        </authorList>
    </citation>
    <scope>NUCLEOTIDE SEQUENCE [LARGE SCALE GENOMIC DNA]</scope>
    <source>
        <strain evidence="1 2">A04</strain>
    </source>
</reference>
<comment type="caution">
    <text evidence="1">The sequence shown here is derived from an EMBL/GenBank/DDBJ whole genome shotgun (WGS) entry which is preliminary data.</text>
</comment>
<evidence type="ECO:0000313" key="1">
    <source>
        <dbReference type="EMBL" id="MEJ5904477.1"/>
    </source>
</evidence>
<dbReference type="Gene3D" id="3.30.1330.40">
    <property type="entry name" value="RutC-like"/>
    <property type="match status" value="1"/>
</dbReference>
<dbReference type="Proteomes" id="UP001377692">
    <property type="component" value="Unassembled WGS sequence"/>
</dbReference>
<dbReference type="SUPFAM" id="SSF55298">
    <property type="entry name" value="YjgF-like"/>
    <property type="match status" value="1"/>
</dbReference>
<dbReference type="PANTHER" id="PTHR47328">
    <property type="match status" value="1"/>
</dbReference>
<dbReference type="InterPro" id="IPR006175">
    <property type="entry name" value="YjgF/YER057c/UK114"/>
</dbReference>
<organism evidence="1 2">
    <name type="scientific">Pseudomonas kermanshahensis</name>
    <dbReference type="NCBI Taxonomy" id="2745482"/>
    <lineage>
        <taxon>Bacteria</taxon>
        <taxon>Pseudomonadati</taxon>
        <taxon>Pseudomonadota</taxon>
        <taxon>Gammaproteobacteria</taxon>
        <taxon>Pseudomonadales</taxon>
        <taxon>Pseudomonadaceae</taxon>
        <taxon>Pseudomonas</taxon>
    </lineage>
</organism>
<proteinExistence type="predicted"/>
<evidence type="ECO:0000313" key="2">
    <source>
        <dbReference type="Proteomes" id="UP001377692"/>
    </source>
</evidence>
<dbReference type="EMBL" id="JBBHLD010000004">
    <property type="protein sequence ID" value="MEJ5904477.1"/>
    <property type="molecule type" value="Genomic_DNA"/>
</dbReference>
<dbReference type="CDD" id="cd06150">
    <property type="entry name" value="YjgF_YER057c_UK114_like_2"/>
    <property type="match status" value="1"/>
</dbReference>
<accession>A0ABU8R3M3</accession>
<gene>
    <name evidence="1" type="ORF">V7V80_07280</name>
</gene>
<dbReference type="PANTHER" id="PTHR47328:SF1">
    <property type="entry name" value="RUTC FAMILY PROTEIN YOAB"/>
    <property type="match status" value="1"/>
</dbReference>
<dbReference type="InterPro" id="IPR035709">
    <property type="entry name" value="YoaB-like"/>
</dbReference>
<dbReference type="Pfam" id="PF01042">
    <property type="entry name" value="Ribonuc_L-PSP"/>
    <property type="match status" value="1"/>
</dbReference>
<name>A0ABU8R3M3_9PSED</name>
<dbReference type="RefSeq" id="WP_186703440.1">
    <property type="nucleotide sequence ID" value="NZ_CP119382.1"/>
</dbReference>